<protein>
    <submittedName>
        <fullName evidence="2">DUF5693 family protein</fullName>
    </submittedName>
</protein>
<sequence length="672" mass="73573">MLRTLLGWNGKIGKVLWIIVILGLAASLPIAYQRVETERSSKKVELVFDYRDITDIAAVKPNPQQFVKEKLEQLKGAGFTSMAVYDSSLSELRNTRHIQLFSSVDYAALTGTPLPADKNYTYVLFADKQAADTYRPLIEGAFQRLNVGTKDWTYKGQAGLVIEVPFEEATMQALDPDPQALQTIKAAGFQVVARISDRRSTLTREDIDRIIGIYKSQGTRWIVFDGSSVTGFNNEPDKRTMSYLAESLKQNGIGIAAIELLKKPIEGFSKLAYLIDYDTVRLNSLSDKDAWKTPAALSDRQQLAVKDRSIRMLYYNASAQRNYEKGVIKDPFENLIQSLEGENGALARIEAAGYTIGTAEPFDYVHSGWQKIAKLIAVVGGVALIALLIGQFIPVLAIPAFVLGTIGAAGLVVLSADLLSKMLALGAAISAPTLAVILAIRTIQKWNEQGAAGARWSKAVVLFLRTSLISLVAVPFMVALLNAPKYMLVLDQFRGVSLLHAAPIGLVGIYVLLYTSGGVISTIRNLLSRNITVLMVVAAGILGAAGLYYLSRTGNEGSASSIELMFRSILENTFGVRPRTKEFLLAHPIFITAVYIALKGTKYKSALYLLIFAVIGQLSMVDTFAHLHSPIKISLVRDLLGIGLGIVLSVIYVAVWEILVRGWKLWAPLVRK</sequence>
<feature type="transmembrane region" description="Helical" evidence="1">
    <location>
        <begin position="527"/>
        <end position="550"/>
    </location>
</feature>
<feature type="transmembrane region" description="Helical" evidence="1">
    <location>
        <begin position="639"/>
        <end position="659"/>
    </location>
</feature>
<feature type="transmembrane region" description="Helical" evidence="1">
    <location>
        <begin position="12"/>
        <end position="32"/>
    </location>
</feature>
<name>A0ABW5PM43_9BACL</name>
<feature type="transmembrane region" description="Helical" evidence="1">
    <location>
        <begin position="372"/>
        <end position="390"/>
    </location>
</feature>
<evidence type="ECO:0000256" key="1">
    <source>
        <dbReference type="SAM" id="Phobius"/>
    </source>
</evidence>
<reference evidence="3" key="1">
    <citation type="journal article" date="2019" name="Int. J. Syst. Evol. Microbiol.">
        <title>The Global Catalogue of Microorganisms (GCM) 10K type strain sequencing project: providing services to taxonomists for standard genome sequencing and annotation.</title>
        <authorList>
            <consortium name="The Broad Institute Genomics Platform"/>
            <consortium name="The Broad Institute Genome Sequencing Center for Infectious Disease"/>
            <person name="Wu L."/>
            <person name="Ma J."/>
        </authorList>
    </citation>
    <scope>NUCLEOTIDE SEQUENCE [LARGE SCALE GENOMIC DNA]</scope>
    <source>
        <strain evidence="3">KCTC 3950</strain>
    </source>
</reference>
<keyword evidence="1" id="KW-0472">Membrane</keyword>
<feature type="transmembrane region" description="Helical" evidence="1">
    <location>
        <begin position="606"/>
        <end position="627"/>
    </location>
</feature>
<evidence type="ECO:0000313" key="3">
    <source>
        <dbReference type="Proteomes" id="UP001597541"/>
    </source>
</evidence>
<dbReference type="InterPro" id="IPR043748">
    <property type="entry name" value="DUF5693"/>
</dbReference>
<feature type="transmembrane region" description="Helical" evidence="1">
    <location>
        <begin position="423"/>
        <end position="443"/>
    </location>
</feature>
<accession>A0ABW5PM43</accession>
<dbReference type="EMBL" id="JBHUME010000019">
    <property type="protein sequence ID" value="MFD2615530.1"/>
    <property type="molecule type" value="Genomic_DNA"/>
</dbReference>
<keyword evidence="1" id="KW-1133">Transmembrane helix</keyword>
<dbReference type="Proteomes" id="UP001597541">
    <property type="component" value="Unassembled WGS sequence"/>
</dbReference>
<feature type="transmembrane region" description="Helical" evidence="1">
    <location>
        <begin position="495"/>
        <end position="515"/>
    </location>
</feature>
<comment type="caution">
    <text evidence="2">The sequence shown here is derived from an EMBL/GenBank/DDBJ whole genome shotgun (WGS) entry which is preliminary data.</text>
</comment>
<dbReference type="Pfam" id="PF18949">
    <property type="entry name" value="DUF5693"/>
    <property type="match status" value="1"/>
</dbReference>
<keyword evidence="3" id="KW-1185">Reference proteome</keyword>
<evidence type="ECO:0000313" key="2">
    <source>
        <dbReference type="EMBL" id="MFD2615530.1"/>
    </source>
</evidence>
<keyword evidence="1" id="KW-0812">Transmembrane</keyword>
<organism evidence="2 3">
    <name type="scientific">Paenibacillus gansuensis</name>
    <dbReference type="NCBI Taxonomy" id="306542"/>
    <lineage>
        <taxon>Bacteria</taxon>
        <taxon>Bacillati</taxon>
        <taxon>Bacillota</taxon>
        <taxon>Bacilli</taxon>
        <taxon>Bacillales</taxon>
        <taxon>Paenibacillaceae</taxon>
        <taxon>Paenibacillus</taxon>
    </lineage>
</organism>
<feature type="transmembrane region" description="Helical" evidence="1">
    <location>
        <begin position="583"/>
        <end position="600"/>
    </location>
</feature>
<dbReference type="RefSeq" id="WP_377607486.1">
    <property type="nucleotide sequence ID" value="NZ_JBHUME010000019.1"/>
</dbReference>
<proteinExistence type="predicted"/>
<feature type="transmembrane region" description="Helical" evidence="1">
    <location>
        <begin position="463"/>
        <end position="483"/>
    </location>
</feature>
<gene>
    <name evidence="2" type="ORF">ACFSUF_24285</name>
</gene>